<comment type="caution">
    <text evidence="2">The sequence shown here is derived from an EMBL/GenBank/DDBJ whole genome shotgun (WGS) entry which is preliminary data.</text>
</comment>
<feature type="compositionally biased region" description="Polar residues" evidence="1">
    <location>
        <begin position="30"/>
        <end position="42"/>
    </location>
</feature>
<keyword evidence="3" id="KW-1185">Reference proteome</keyword>
<feature type="compositionally biased region" description="Low complexity" evidence="1">
    <location>
        <begin position="84"/>
        <end position="119"/>
    </location>
</feature>
<protein>
    <recommendedName>
        <fullName evidence="4">Ubiquitin 3 binding protein But2 C-terminal domain-containing protein</fullName>
    </recommendedName>
</protein>
<evidence type="ECO:0000313" key="2">
    <source>
        <dbReference type="EMBL" id="VUC24109.1"/>
    </source>
</evidence>
<evidence type="ECO:0008006" key="4">
    <source>
        <dbReference type="Google" id="ProtNLM"/>
    </source>
</evidence>
<sequence>MHIQNAIYGLIISASVFNSGAAAKKCRMRTSTPDSAVTTPVTSLSASPESSLVSPSASSSVSSAIVPDSSTTLGSETPTSALETPASSLIVPSSSTTSSALSSTPSSTPESSATSLLESDSTTPILSTSTPEVSSESITSASTSPSSSSTVIPSSTSSASPPPCSPASDSVGSIITTYNSGNGYANGEGLQGIPVTGLGTVRQLQFYADGGYSTLAFKIEACTGRLRLGSSDSYPDNYVVTSGATSGTIPANVGVAVAPLGTNVAYIKCAVPVVDEPYQCQDENSGNAITFYTIFATTQPKLYASTTPGTVLSTYTKADLYINF</sequence>
<feature type="region of interest" description="Disordered" evidence="1">
    <location>
        <begin position="30"/>
        <end position="168"/>
    </location>
</feature>
<feature type="compositionally biased region" description="Low complexity" evidence="1">
    <location>
        <begin position="131"/>
        <end position="159"/>
    </location>
</feature>
<name>A0ABY6TZI5_BIOOC</name>
<dbReference type="EMBL" id="CABFNS010000715">
    <property type="protein sequence ID" value="VUC24109.1"/>
    <property type="molecule type" value="Genomic_DNA"/>
</dbReference>
<accession>A0ABY6TZI5</accession>
<proteinExistence type="predicted"/>
<feature type="compositionally biased region" description="Low complexity" evidence="1">
    <location>
        <begin position="43"/>
        <end position="70"/>
    </location>
</feature>
<reference evidence="2 3" key="1">
    <citation type="submission" date="2019-06" db="EMBL/GenBank/DDBJ databases">
        <authorList>
            <person name="Broberg M."/>
        </authorList>
    </citation>
    <scope>NUCLEOTIDE SEQUENCE [LARGE SCALE GENOMIC DNA]</scope>
</reference>
<gene>
    <name evidence="2" type="ORF">CLO192961_LOCUS132664</name>
</gene>
<evidence type="ECO:0000256" key="1">
    <source>
        <dbReference type="SAM" id="MobiDB-lite"/>
    </source>
</evidence>
<dbReference type="Proteomes" id="UP000766486">
    <property type="component" value="Unassembled WGS sequence"/>
</dbReference>
<feature type="compositionally biased region" description="Polar residues" evidence="1">
    <location>
        <begin position="120"/>
        <end position="130"/>
    </location>
</feature>
<evidence type="ECO:0000313" key="3">
    <source>
        <dbReference type="Proteomes" id="UP000766486"/>
    </source>
</evidence>
<organism evidence="2 3">
    <name type="scientific">Bionectria ochroleuca</name>
    <name type="common">Gliocladium roseum</name>
    <dbReference type="NCBI Taxonomy" id="29856"/>
    <lineage>
        <taxon>Eukaryota</taxon>
        <taxon>Fungi</taxon>
        <taxon>Dikarya</taxon>
        <taxon>Ascomycota</taxon>
        <taxon>Pezizomycotina</taxon>
        <taxon>Sordariomycetes</taxon>
        <taxon>Hypocreomycetidae</taxon>
        <taxon>Hypocreales</taxon>
        <taxon>Bionectriaceae</taxon>
        <taxon>Clonostachys</taxon>
    </lineage>
</organism>
<feature type="compositionally biased region" description="Polar residues" evidence="1">
    <location>
        <begin position="71"/>
        <end position="82"/>
    </location>
</feature>